<accession>A0A0A0F1P1</accession>
<comment type="caution">
    <text evidence="1">The sequence shown here is derived from an EMBL/GenBank/DDBJ whole genome shotgun (WGS) entry which is preliminary data.</text>
</comment>
<dbReference type="InterPro" id="IPR021834">
    <property type="entry name" value="DUF3426"/>
</dbReference>
<sequence>MAIAGLGLLLVVQLLLSQRATLAASERWRPLIAATCSALMCELPPWREPLAFTMLARNVEQAGAPGVLAVTASFRNDARWPQPWPALRLSLSDVDGIPVAARVFQPDEYRGSGAAAEPLLAPGQSANVRFEVVEPTPEIVAFTFDFR</sequence>
<dbReference type="Pfam" id="PF11906">
    <property type="entry name" value="DUF3426"/>
    <property type="match status" value="1"/>
</dbReference>
<dbReference type="EMBL" id="AVPT01000013">
    <property type="protein sequence ID" value="KGM56465.1"/>
    <property type="molecule type" value="Genomic_DNA"/>
</dbReference>
<keyword evidence="2" id="KW-1185">Reference proteome</keyword>
<organism evidence="1 2">
    <name type="scientific">Lysobacter arseniciresistens ZS79</name>
    <dbReference type="NCBI Taxonomy" id="913325"/>
    <lineage>
        <taxon>Bacteria</taxon>
        <taxon>Pseudomonadati</taxon>
        <taxon>Pseudomonadota</taxon>
        <taxon>Gammaproteobacteria</taxon>
        <taxon>Lysobacterales</taxon>
        <taxon>Lysobacteraceae</taxon>
        <taxon>Novilysobacter</taxon>
    </lineage>
</organism>
<dbReference type="STRING" id="913325.N799_04370"/>
<reference evidence="1 2" key="1">
    <citation type="journal article" date="2015" name="Stand. Genomic Sci.">
        <title>Genomic information of the arsenic-resistant bacterium Lysobacter arseniciresistens type strain ZS79(T) and comparison of Lysobacter draft genomes.</title>
        <authorList>
            <person name="Liu L."/>
            <person name="Zhang S."/>
            <person name="Luo M."/>
            <person name="Wang G."/>
        </authorList>
    </citation>
    <scope>NUCLEOTIDE SEQUENCE [LARGE SCALE GENOMIC DNA]</scope>
    <source>
        <strain evidence="1 2">ZS79</strain>
    </source>
</reference>
<gene>
    <name evidence="1" type="ORF">N799_04370</name>
</gene>
<evidence type="ECO:0008006" key="3">
    <source>
        <dbReference type="Google" id="ProtNLM"/>
    </source>
</evidence>
<dbReference type="eggNOG" id="COG1273">
    <property type="taxonomic scope" value="Bacteria"/>
</dbReference>
<dbReference type="Proteomes" id="UP000029989">
    <property type="component" value="Unassembled WGS sequence"/>
</dbReference>
<dbReference type="AlphaFoldDB" id="A0A0A0F1P1"/>
<evidence type="ECO:0000313" key="2">
    <source>
        <dbReference type="Proteomes" id="UP000029989"/>
    </source>
</evidence>
<proteinExistence type="predicted"/>
<protein>
    <recommendedName>
        <fullName evidence="3">DUF3426 domain-containing protein</fullName>
    </recommendedName>
</protein>
<name>A0A0A0F1P1_9GAMM</name>
<evidence type="ECO:0000313" key="1">
    <source>
        <dbReference type="EMBL" id="KGM56465.1"/>
    </source>
</evidence>